<accession>A0A5A7P771</accession>
<protein>
    <submittedName>
        <fullName evidence="2">KxYKxGKxW signal domain protein</fullName>
    </submittedName>
</protein>
<organism evidence="2 3">
    <name type="scientific">Striga asiatica</name>
    <name type="common">Asiatic witchweed</name>
    <name type="synonym">Buchnera asiatica</name>
    <dbReference type="NCBI Taxonomy" id="4170"/>
    <lineage>
        <taxon>Eukaryota</taxon>
        <taxon>Viridiplantae</taxon>
        <taxon>Streptophyta</taxon>
        <taxon>Embryophyta</taxon>
        <taxon>Tracheophyta</taxon>
        <taxon>Spermatophyta</taxon>
        <taxon>Magnoliopsida</taxon>
        <taxon>eudicotyledons</taxon>
        <taxon>Gunneridae</taxon>
        <taxon>Pentapetalae</taxon>
        <taxon>asterids</taxon>
        <taxon>lamiids</taxon>
        <taxon>Lamiales</taxon>
        <taxon>Orobanchaceae</taxon>
        <taxon>Buchnereae</taxon>
        <taxon>Striga</taxon>
    </lineage>
</organism>
<gene>
    <name evidence="2" type="ORF">STAS_04428</name>
</gene>
<comment type="caution">
    <text evidence="2">The sequence shown here is derived from an EMBL/GenBank/DDBJ whole genome shotgun (WGS) entry which is preliminary data.</text>
</comment>
<proteinExistence type="predicted"/>
<feature type="region of interest" description="Disordered" evidence="1">
    <location>
        <begin position="48"/>
        <end position="127"/>
    </location>
</feature>
<sequence length="152" mass="15892">MCGDLGLGSQPEGFSRKLGREWDLWRHCGIDDVIIITSVNGILKPKETDHNCSSSSSASHKPTALITQAEPATITPAKTGGTNISSTDRLKNRPGKQKISDGISNGSLTEPGSRHARDDGEAGRTVENTKATSGVNDATATVTVRTAVHAAA</sequence>
<evidence type="ECO:0000256" key="1">
    <source>
        <dbReference type="SAM" id="MobiDB-lite"/>
    </source>
</evidence>
<name>A0A5A7P771_STRAF</name>
<reference evidence="3" key="1">
    <citation type="journal article" date="2019" name="Curr. Biol.">
        <title>Genome Sequence of Striga asiatica Provides Insight into the Evolution of Plant Parasitism.</title>
        <authorList>
            <person name="Yoshida S."/>
            <person name="Kim S."/>
            <person name="Wafula E.K."/>
            <person name="Tanskanen J."/>
            <person name="Kim Y.M."/>
            <person name="Honaas L."/>
            <person name="Yang Z."/>
            <person name="Spallek T."/>
            <person name="Conn C.E."/>
            <person name="Ichihashi Y."/>
            <person name="Cheong K."/>
            <person name="Cui S."/>
            <person name="Der J.P."/>
            <person name="Gundlach H."/>
            <person name="Jiao Y."/>
            <person name="Hori C."/>
            <person name="Ishida J.K."/>
            <person name="Kasahara H."/>
            <person name="Kiba T."/>
            <person name="Kim M.S."/>
            <person name="Koo N."/>
            <person name="Laohavisit A."/>
            <person name="Lee Y.H."/>
            <person name="Lumba S."/>
            <person name="McCourt P."/>
            <person name="Mortimer J.C."/>
            <person name="Mutuku J.M."/>
            <person name="Nomura T."/>
            <person name="Sasaki-Sekimoto Y."/>
            <person name="Seto Y."/>
            <person name="Wang Y."/>
            <person name="Wakatake T."/>
            <person name="Sakakibara H."/>
            <person name="Demura T."/>
            <person name="Yamaguchi S."/>
            <person name="Yoneyama K."/>
            <person name="Manabe R.I."/>
            <person name="Nelson D.C."/>
            <person name="Schulman A.H."/>
            <person name="Timko M.P."/>
            <person name="dePamphilis C.W."/>
            <person name="Choi D."/>
            <person name="Shirasu K."/>
        </authorList>
    </citation>
    <scope>NUCLEOTIDE SEQUENCE [LARGE SCALE GENOMIC DNA]</scope>
    <source>
        <strain evidence="3">cv. UVA1</strain>
    </source>
</reference>
<keyword evidence="3" id="KW-1185">Reference proteome</keyword>
<dbReference type="AlphaFoldDB" id="A0A5A7P771"/>
<feature type="compositionally biased region" description="Basic and acidic residues" evidence="1">
    <location>
        <begin position="112"/>
        <end position="124"/>
    </location>
</feature>
<evidence type="ECO:0000313" key="2">
    <source>
        <dbReference type="EMBL" id="GER28619.1"/>
    </source>
</evidence>
<evidence type="ECO:0000313" key="3">
    <source>
        <dbReference type="Proteomes" id="UP000325081"/>
    </source>
</evidence>
<dbReference type="Proteomes" id="UP000325081">
    <property type="component" value="Unassembled WGS sequence"/>
</dbReference>
<dbReference type="EMBL" id="BKCP01002891">
    <property type="protein sequence ID" value="GER28619.1"/>
    <property type="molecule type" value="Genomic_DNA"/>
</dbReference>